<evidence type="ECO:0000259" key="2">
    <source>
        <dbReference type="Pfam" id="PF07859"/>
    </source>
</evidence>
<dbReference type="InterPro" id="IPR029058">
    <property type="entry name" value="AB_hydrolase_fold"/>
</dbReference>
<dbReference type="InterPro" id="IPR013094">
    <property type="entry name" value="AB_hydrolase_3"/>
</dbReference>
<dbReference type="EMBL" id="MU150338">
    <property type="protein sequence ID" value="KAF9458521.1"/>
    <property type="molecule type" value="Genomic_DNA"/>
</dbReference>
<dbReference type="AlphaFoldDB" id="A0A9P5XZH2"/>
<comment type="caution">
    <text evidence="3">The sequence shown here is derived from an EMBL/GenBank/DDBJ whole genome shotgun (WGS) entry which is preliminary data.</text>
</comment>
<dbReference type="Gene3D" id="3.40.50.1820">
    <property type="entry name" value="alpha/beta hydrolase"/>
    <property type="match status" value="1"/>
</dbReference>
<dbReference type="GO" id="GO:0016787">
    <property type="term" value="F:hydrolase activity"/>
    <property type="evidence" value="ECO:0007669"/>
    <property type="project" value="UniProtKB-KW"/>
</dbReference>
<evidence type="ECO:0000313" key="4">
    <source>
        <dbReference type="Proteomes" id="UP000807353"/>
    </source>
</evidence>
<name>A0A9P5XZH2_9AGAR</name>
<keyword evidence="4" id="KW-1185">Reference proteome</keyword>
<dbReference type="PANTHER" id="PTHR48081">
    <property type="entry name" value="AB HYDROLASE SUPERFAMILY PROTEIN C4A8.06C"/>
    <property type="match status" value="1"/>
</dbReference>
<dbReference type="Proteomes" id="UP000807353">
    <property type="component" value="Unassembled WGS sequence"/>
</dbReference>
<protein>
    <submittedName>
        <fullName evidence="3">Alpha/Beta hydrolase protein</fullName>
    </submittedName>
</protein>
<dbReference type="OrthoDB" id="408631at2759"/>
<dbReference type="InterPro" id="IPR050300">
    <property type="entry name" value="GDXG_lipolytic_enzyme"/>
</dbReference>
<dbReference type="SUPFAM" id="SSF53474">
    <property type="entry name" value="alpha/beta-Hydrolases"/>
    <property type="match status" value="1"/>
</dbReference>
<evidence type="ECO:0000313" key="3">
    <source>
        <dbReference type="EMBL" id="KAF9458521.1"/>
    </source>
</evidence>
<keyword evidence="1 3" id="KW-0378">Hydrolase</keyword>
<dbReference type="PANTHER" id="PTHR48081:SF3">
    <property type="entry name" value="ALPHA_BETA HYDROLASE FOLD-3 DOMAIN-CONTAINING PROTEIN"/>
    <property type="match status" value="1"/>
</dbReference>
<dbReference type="Pfam" id="PF07859">
    <property type="entry name" value="Abhydrolase_3"/>
    <property type="match status" value="1"/>
</dbReference>
<sequence length="285" mass="31153">MTDIQTTPPVPLELVYKRIDGMDVSMDVYIPERATESAPVPVLLWWHSMAPHLLAAPRKHNLCVIAADYRLAPQTRFPGILADCKDAMDFIRSENFARATSGRVSPLKLVLSGSSAGGWLALLSGTGIGFQECGLGLPAPVNGIAAIFTYVGRMIDRAELEPFIDPNATGTSTSPPSGIGRSVFYDYTLQEGIYSSLLLDGTDIQPGAFCIAPALKFRKFNPPPVYIIHGTIDDKVPLKQATNVVAALKEIGSLVVYDEMEGLDHLFDTDARYEMENMYNFILQL</sequence>
<gene>
    <name evidence="3" type="ORF">BDZ94DRAFT_1270465</name>
</gene>
<proteinExistence type="predicted"/>
<organism evidence="3 4">
    <name type="scientific">Collybia nuda</name>
    <dbReference type="NCBI Taxonomy" id="64659"/>
    <lineage>
        <taxon>Eukaryota</taxon>
        <taxon>Fungi</taxon>
        <taxon>Dikarya</taxon>
        <taxon>Basidiomycota</taxon>
        <taxon>Agaricomycotina</taxon>
        <taxon>Agaricomycetes</taxon>
        <taxon>Agaricomycetidae</taxon>
        <taxon>Agaricales</taxon>
        <taxon>Tricholomatineae</taxon>
        <taxon>Clitocybaceae</taxon>
        <taxon>Collybia</taxon>
    </lineage>
</organism>
<feature type="domain" description="Alpha/beta hydrolase fold-3" evidence="2">
    <location>
        <begin position="59"/>
        <end position="267"/>
    </location>
</feature>
<reference evidence="3" key="1">
    <citation type="submission" date="2020-11" db="EMBL/GenBank/DDBJ databases">
        <authorList>
            <consortium name="DOE Joint Genome Institute"/>
            <person name="Ahrendt S."/>
            <person name="Riley R."/>
            <person name="Andreopoulos W."/>
            <person name="Labutti K."/>
            <person name="Pangilinan J."/>
            <person name="Ruiz-Duenas F.J."/>
            <person name="Barrasa J.M."/>
            <person name="Sanchez-Garcia M."/>
            <person name="Camarero S."/>
            <person name="Miyauchi S."/>
            <person name="Serrano A."/>
            <person name="Linde D."/>
            <person name="Babiker R."/>
            <person name="Drula E."/>
            <person name="Ayuso-Fernandez I."/>
            <person name="Pacheco R."/>
            <person name="Padilla G."/>
            <person name="Ferreira P."/>
            <person name="Barriuso J."/>
            <person name="Kellner H."/>
            <person name="Castanera R."/>
            <person name="Alfaro M."/>
            <person name="Ramirez L."/>
            <person name="Pisabarro A.G."/>
            <person name="Kuo A."/>
            <person name="Tritt A."/>
            <person name="Lipzen A."/>
            <person name="He G."/>
            <person name="Yan M."/>
            <person name="Ng V."/>
            <person name="Cullen D."/>
            <person name="Martin F."/>
            <person name="Rosso M.-N."/>
            <person name="Henrissat B."/>
            <person name="Hibbett D."/>
            <person name="Martinez A.T."/>
            <person name="Grigoriev I.V."/>
        </authorList>
    </citation>
    <scope>NUCLEOTIDE SEQUENCE</scope>
    <source>
        <strain evidence="3">CBS 247.69</strain>
    </source>
</reference>
<accession>A0A9P5XZH2</accession>
<evidence type="ECO:0000256" key="1">
    <source>
        <dbReference type="ARBA" id="ARBA00022801"/>
    </source>
</evidence>